<proteinExistence type="predicted"/>
<accession>A0ACD3BJD4</accession>
<keyword evidence="2" id="KW-1185">Reference proteome</keyword>
<dbReference type="Proteomes" id="UP000308600">
    <property type="component" value="Unassembled WGS sequence"/>
</dbReference>
<evidence type="ECO:0000313" key="2">
    <source>
        <dbReference type="Proteomes" id="UP000308600"/>
    </source>
</evidence>
<evidence type="ECO:0000313" key="1">
    <source>
        <dbReference type="EMBL" id="TFK77302.1"/>
    </source>
</evidence>
<reference evidence="1 2" key="1">
    <citation type="journal article" date="2019" name="Nat. Ecol. Evol.">
        <title>Megaphylogeny resolves global patterns of mushroom evolution.</title>
        <authorList>
            <person name="Varga T."/>
            <person name="Krizsan K."/>
            <person name="Foldi C."/>
            <person name="Dima B."/>
            <person name="Sanchez-Garcia M."/>
            <person name="Sanchez-Ramirez S."/>
            <person name="Szollosi G.J."/>
            <person name="Szarkandi J.G."/>
            <person name="Papp V."/>
            <person name="Albert L."/>
            <person name="Andreopoulos W."/>
            <person name="Angelini C."/>
            <person name="Antonin V."/>
            <person name="Barry K.W."/>
            <person name="Bougher N.L."/>
            <person name="Buchanan P."/>
            <person name="Buyck B."/>
            <person name="Bense V."/>
            <person name="Catcheside P."/>
            <person name="Chovatia M."/>
            <person name="Cooper J."/>
            <person name="Damon W."/>
            <person name="Desjardin D."/>
            <person name="Finy P."/>
            <person name="Geml J."/>
            <person name="Haridas S."/>
            <person name="Hughes K."/>
            <person name="Justo A."/>
            <person name="Karasinski D."/>
            <person name="Kautmanova I."/>
            <person name="Kiss B."/>
            <person name="Kocsube S."/>
            <person name="Kotiranta H."/>
            <person name="LaButti K.M."/>
            <person name="Lechner B.E."/>
            <person name="Liimatainen K."/>
            <person name="Lipzen A."/>
            <person name="Lukacs Z."/>
            <person name="Mihaltcheva S."/>
            <person name="Morgado L.N."/>
            <person name="Niskanen T."/>
            <person name="Noordeloos M.E."/>
            <person name="Ohm R.A."/>
            <person name="Ortiz-Santana B."/>
            <person name="Ovrebo C."/>
            <person name="Racz N."/>
            <person name="Riley R."/>
            <person name="Savchenko A."/>
            <person name="Shiryaev A."/>
            <person name="Soop K."/>
            <person name="Spirin V."/>
            <person name="Szebenyi C."/>
            <person name="Tomsovsky M."/>
            <person name="Tulloss R.E."/>
            <person name="Uehling J."/>
            <person name="Grigoriev I.V."/>
            <person name="Vagvolgyi C."/>
            <person name="Papp T."/>
            <person name="Martin F.M."/>
            <person name="Miettinen O."/>
            <person name="Hibbett D.S."/>
            <person name="Nagy L.G."/>
        </authorList>
    </citation>
    <scope>NUCLEOTIDE SEQUENCE [LARGE SCALE GENOMIC DNA]</scope>
    <source>
        <strain evidence="1 2">NL-1719</strain>
    </source>
</reference>
<gene>
    <name evidence="1" type="ORF">BDN72DRAFT_37621</name>
</gene>
<organism evidence="1 2">
    <name type="scientific">Pluteus cervinus</name>
    <dbReference type="NCBI Taxonomy" id="181527"/>
    <lineage>
        <taxon>Eukaryota</taxon>
        <taxon>Fungi</taxon>
        <taxon>Dikarya</taxon>
        <taxon>Basidiomycota</taxon>
        <taxon>Agaricomycotina</taxon>
        <taxon>Agaricomycetes</taxon>
        <taxon>Agaricomycetidae</taxon>
        <taxon>Agaricales</taxon>
        <taxon>Pluteineae</taxon>
        <taxon>Pluteaceae</taxon>
        <taxon>Pluteus</taxon>
    </lineage>
</organism>
<protein>
    <submittedName>
        <fullName evidence="1">Membrane-associated proteins in eicosanoid and glutathione metabolism</fullName>
    </submittedName>
</protein>
<name>A0ACD3BJD4_9AGAR</name>
<dbReference type="EMBL" id="ML208259">
    <property type="protein sequence ID" value="TFK77302.1"/>
    <property type="molecule type" value="Genomic_DNA"/>
</dbReference>
<sequence>MSTITIPTGFGYVGAALLGNIFLLLGQTLMVGRFRDRAGIKYPQLYAEKAEAEQSKDAFLFNCAQRAHQNTLESLPIVLILTLLGGLQYPVVVAAASGAWTISRISYSRGYVTGDPIQRTRGLSKLAYVGQLALLGSSVLTVVNLIQADL</sequence>